<dbReference type="Pfam" id="PF21293">
    <property type="entry name" value="RNAseD_HRDC_C"/>
    <property type="match status" value="1"/>
</dbReference>
<dbReference type="Pfam" id="PF01612">
    <property type="entry name" value="DNA_pol_A_exo1"/>
    <property type="match status" value="1"/>
</dbReference>
<keyword evidence="9" id="KW-1185">Reference proteome</keyword>
<proteinExistence type="inferred from homology"/>
<dbReference type="InterPro" id="IPR010997">
    <property type="entry name" value="HRDC-like_sf"/>
</dbReference>
<dbReference type="InterPro" id="IPR002562">
    <property type="entry name" value="3'-5'_exonuclease_dom"/>
</dbReference>
<evidence type="ECO:0000256" key="1">
    <source>
        <dbReference type="ARBA" id="ARBA00022490"/>
    </source>
</evidence>
<dbReference type="SUPFAM" id="SSF47819">
    <property type="entry name" value="HRDC-like"/>
    <property type="match status" value="2"/>
</dbReference>
<reference evidence="9" key="1">
    <citation type="journal article" date="2018" name="Front. Microbiol.">
        <title>Genome-Based Analysis Reveals the Taxonomy and Diversity of the Family Idiomarinaceae.</title>
        <authorList>
            <person name="Liu Y."/>
            <person name="Lai Q."/>
            <person name="Shao Z."/>
        </authorList>
    </citation>
    <scope>NUCLEOTIDE SEQUENCE [LARGE SCALE GENOMIC DNA]</scope>
    <source>
        <strain evidence="9">F23</strain>
    </source>
</reference>
<dbReference type="Gene3D" id="1.10.150.80">
    <property type="entry name" value="HRDC domain"/>
    <property type="match status" value="2"/>
</dbReference>
<keyword evidence="3 6" id="KW-0540">Nuclease</keyword>
<sequence length="385" mass="43490">MTKLTHPDTGYRYISSADTLTEFCQRARLAGSFAIDTEFVRRKTYFAKLGLVQLNVDGDTFIIDPLIDIDLSALWQLIADPDVVTVLHAGGEDIELFFHQSGGLKPRAVFDTQIAAGFIGMGSSLGYANLVEQLFDGVTLDKSQSRTDWLKRPLSDEQLAYAAADVSYLNTMYPWLSEQVTQAHVADIVTEESQLQVSKRTQTIPNHLLYLFVGNAWQLNQKQLQVMKTLAAWRLDKAISENMPLGFIFKDGVLLELSRKMPQSKSELYKIKDLAPMTRKYSGEAIIEQIASALAEDASNWPQTLQRLDDMPNYKTAFNGIKKAAQGLASMLSIDAALVTSRKQINDFLMYHWQFSADHRAELPRPDLQQGWRWRALEAELKEFI</sequence>
<dbReference type="SMART" id="SM00341">
    <property type="entry name" value="HRDC"/>
    <property type="match status" value="1"/>
</dbReference>
<evidence type="ECO:0000256" key="6">
    <source>
        <dbReference type="HAMAP-Rule" id="MF_01899"/>
    </source>
</evidence>
<dbReference type="PANTHER" id="PTHR47649">
    <property type="entry name" value="RIBONUCLEASE D"/>
    <property type="match status" value="1"/>
</dbReference>
<dbReference type="Pfam" id="PF00570">
    <property type="entry name" value="HRDC"/>
    <property type="match status" value="1"/>
</dbReference>
<comment type="subcellular location">
    <subcellularLocation>
        <location evidence="6">Cytoplasm</location>
    </subcellularLocation>
</comment>
<dbReference type="GO" id="GO:0005737">
    <property type="term" value="C:cytoplasm"/>
    <property type="evidence" value="ECO:0007669"/>
    <property type="project" value="UniProtKB-SubCell"/>
</dbReference>
<dbReference type="GO" id="GO:0033890">
    <property type="term" value="F:ribonuclease D activity"/>
    <property type="evidence" value="ECO:0007669"/>
    <property type="project" value="UniProtKB-UniRule"/>
</dbReference>
<comment type="cofactor">
    <cofactor evidence="6">
        <name>a divalent metal cation</name>
        <dbReference type="ChEBI" id="CHEBI:60240"/>
    </cofactor>
</comment>
<comment type="similarity">
    <text evidence="6">Belongs to the RNase D family.</text>
</comment>
<accession>A0A432XXB0</accession>
<dbReference type="Proteomes" id="UP000287330">
    <property type="component" value="Unassembled WGS sequence"/>
</dbReference>
<dbReference type="InterPro" id="IPR051086">
    <property type="entry name" value="RNase_D-like"/>
</dbReference>
<evidence type="ECO:0000259" key="7">
    <source>
        <dbReference type="PROSITE" id="PS50967"/>
    </source>
</evidence>
<dbReference type="HAMAP" id="MF_01899">
    <property type="entry name" value="RNase_D"/>
    <property type="match status" value="1"/>
</dbReference>
<name>A0A432XXB0_9GAMM</name>
<dbReference type="GO" id="GO:0000166">
    <property type="term" value="F:nucleotide binding"/>
    <property type="evidence" value="ECO:0007669"/>
    <property type="project" value="InterPro"/>
</dbReference>
<dbReference type="RefSeq" id="WP_110574808.1">
    <property type="nucleotide sequence ID" value="NZ_PIPV01000006.1"/>
</dbReference>
<dbReference type="InterPro" id="IPR006292">
    <property type="entry name" value="RNase_D"/>
</dbReference>
<dbReference type="InterPro" id="IPR002121">
    <property type="entry name" value="HRDC_dom"/>
</dbReference>
<dbReference type="PANTHER" id="PTHR47649:SF1">
    <property type="entry name" value="RIBONUCLEASE D"/>
    <property type="match status" value="1"/>
</dbReference>
<dbReference type="SMART" id="SM00474">
    <property type="entry name" value="35EXOc"/>
    <property type="match status" value="1"/>
</dbReference>
<dbReference type="SUPFAM" id="SSF53098">
    <property type="entry name" value="Ribonuclease H-like"/>
    <property type="match status" value="1"/>
</dbReference>
<keyword evidence="2 6" id="KW-0819">tRNA processing</keyword>
<dbReference type="PROSITE" id="PS50967">
    <property type="entry name" value="HRDC"/>
    <property type="match status" value="1"/>
</dbReference>
<dbReference type="EC" id="3.1.13.5" evidence="6"/>
<dbReference type="GO" id="GO:0042780">
    <property type="term" value="P:tRNA 3'-end processing"/>
    <property type="evidence" value="ECO:0007669"/>
    <property type="project" value="UniProtKB-UniRule"/>
</dbReference>
<dbReference type="InterPro" id="IPR044876">
    <property type="entry name" value="HRDC_dom_sf"/>
</dbReference>
<evidence type="ECO:0000313" key="9">
    <source>
        <dbReference type="Proteomes" id="UP000287330"/>
    </source>
</evidence>
<dbReference type="CDD" id="cd06142">
    <property type="entry name" value="RNaseD_exo"/>
    <property type="match status" value="1"/>
</dbReference>
<organism evidence="8 9">
    <name type="scientific">Idiomarina fontislapidosi</name>
    <dbReference type="NCBI Taxonomy" id="263723"/>
    <lineage>
        <taxon>Bacteria</taxon>
        <taxon>Pseudomonadati</taxon>
        <taxon>Pseudomonadota</taxon>
        <taxon>Gammaproteobacteria</taxon>
        <taxon>Alteromonadales</taxon>
        <taxon>Idiomarinaceae</taxon>
        <taxon>Idiomarina</taxon>
    </lineage>
</organism>
<evidence type="ECO:0000256" key="3">
    <source>
        <dbReference type="ARBA" id="ARBA00022722"/>
    </source>
</evidence>
<comment type="function">
    <text evidence="6">Exonuclease involved in the 3' processing of various precursor tRNAs. Initiates hydrolysis at the 3'-terminus of an RNA molecule and releases 5'-mononucleotides.</text>
</comment>
<evidence type="ECO:0000256" key="2">
    <source>
        <dbReference type="ARBA" id="ARBA00022694"/>
    </source>
</evidence>
<dbReference type="GO" id="GO:0008408">
    <property type="term" value="F:3'-5' exonuclease activity"/>
    <property type="evidence" value="ECO:0007669"/>
    <property type="project" value="InterPro"/>
</dbReference>
<keyword evidence="1 6" id="KW-0963">Cytoplasm</keyword>
<evidence type="ECO:0000256" key="4">
    <source>
        <dbReference type="ARBA" id="ARBA00022801"/>
    </source>
</evidence>
<dbReference type="AlphaFoldDB" id="A0A432XXB0"/>
<dbReference type="Gene3D" id="3.30.420.10">
    <property type="entry name" value="Ribonuclease H-like superfamily/Ribonuclease H"/>
    <property type="match status" value="1"/>
</dbReference>
<evidence type="ECO:0000313" key="8">
    <source>
        <dbReference type="EMBL" id="RUO53264.1"/>
    </source>
</evidence>
<dbReference type="InterPro" id="IPR012337">
    <property type="entry name" value="RNaseH-like_sf"/>
</dbReference>
<keyword evidence="5 6" id="KW-0269">Exonuclease</keyword>
<keyword evidence="4 6" id="KW-0378">Hydrolase</keyword>
<comment type="catalytic activity">
    <reaction evidence="6">
        <text>Exonucleolytic cleavage that removes extra residues from the 3'-terminus of tRNA to produce 5'-mononucleotides.</text>
        <dbReference type="EC" id="3.1.13.5"/>
    </reaction>
</comment>
<dbReference type="OrthoDB" id="9800549at2"/>
<dbReference type="InterPro" id="IPR036397">
    <property type="entry name" value="RNaseH_sf"/>
</dbReference>
<feature type="domain" description="HRDC" evidence="7">
    <location>
        <begin position="220"/>
        <end position="300"/>
    </location>
</feature>
<gene>
    <name evidence="6 8" type="primary">rnd</name>
    <name evidence="8" type="ORF">CWE25_08535</name>
</gene>
<evidence type="ECO:0000256" key="5">
    <source>
        <dbReference type="ARBA" id="ARBA00022839"/>
    </source>
</evidence>
<dbReference type="EMBL" id="PIPV01000006">
    <property type="protein sequence ID" value="RUO53264.1"/>
    <property type="molecule type" value="Genomic_DNA"/>
</dbReference>
<dbReference type="GO" id="GO:0003676">
    <property type="term" value="F:nucleic acid binding"/>
    <property type="evidence" value="ECO:0007669"/>
    <property type="project" value="InterPro"/>
</dbReference>
<comment type="caution">
    <text evidence="8">The sequence shown here is derived from an EMBL/GenBank/DDBJ whole genome shotgun (WGS) entry which is preliminary data.</text>
</comment>
<dbReference type="InterPro" id="IPR048579">
    <property type="entry name" value="RNAseD_HRDC_C"/>
</dbReference>
<protein>
    <recommendedName>
        <fullName evidence="6">Ribonuclease D</fullName>
        <shortName evidence="6">RNase D</shortName>
        <ecNumber evidence="6">3.1.13.5</ecNumber>
    </recommendedName>
</protein>
<dbReference type="NCBIfam" id="TIGR01388">
    <property type="entry name" value="rnd"/>
    <property type="match status" value="1"/>
</dbReference>